<feature type="compositionally biased region" description="Low complexity" evidence="1">
    <location>
        <begin position="93"/>
        <end position="107"/>
    </location>
</feature>
<proteinExistence type="predicted"/>
<keyword evidence="2" id="KW-0812">Transmembrane</keyword>
<dbReference type="AlphaFoldDB" id="A0A914Z0E4"/>
<evidence type="ECO:0000313" key="3">
    <source>
        <dbReference type="Proteomes" id="UP000887577"/>
    </source>
</evidence>
<dbReference type="WBParaSite" id="PSU_v2.g5818.t1">
    <property type="protein sequence ID" value="PSU_v2.g5818.t1"/>
    <property type="gene ID" value="PSU_v2.g5818"/>
</dbReference>
<feature type="transmembrane region" description="Helical" evidence="2">
    <location>
        <begin position="31"/>
        <end position="53"/>
    </location>
</feature>
<reference evidence="4" key="1">
    <citation type="submission" date="2022-11" db="UniProtKB">
        <authorList>
            <consortium name="WormBaseParasite"/>
        </authorList>
    </citation>
    <scope>IDENTIFICATION</scope>
</reference>
<evidence type="ECO:0000256" key="1">
    <source>
        <dbReference type="SAM" id="MobiDB-lite"/>
    </source>
</evidence>
<keyword evidence="2" id="KW-0472">Membrane</keyword>
<keyword evidence="3" id="KW-1185">Reference proteome</keyword>
<name>A0A914Z0E4_9BILA</name>
<dbReference type="Proteomes" id="UP000887577">
    <property type="component" value="Unplaced"/>
</dbReference>
<evidence type="ECO:0000313" key="4">
    <source>
        <dbReference type="WBParaSite" id="PSU_v2.g5818.t1"/>
    </source>
</evidence>
<sequence length="122" mass="13519">MFVFAAVTSFKHVSAFCDDLRDHSTKCVISIVGITVLVVLLIAGVLIMLLWLYDSLTFKTLKSHHDDTCTSYSQPFNPISIEGGHTDSDNHHPSTTTTSSSSNSSTPRMRRRGKCLIVNEMK</sequence>
<organism evidence="3 4">
    <name type="scientific">Panagrolaimus superbus</name>
    <dbReference type="NCBI Taxonomy" id="310955"/>
    <lineage>
        <taxon>Eukaryota</taxon>
        <taxon>Metazoa</taxon>
        <taxon>Ecdysozoa</taxon>
        <taxon>Nematoda</taxon>
        <taxon>Chromadorea</taxon>
        <taxon>Rhabditida</taxon>
        <taxon>Tylenchina</taxon>
        <taxon>Panagrolaimomorpha</taxon>
        <taxon>Panagrolaimoidea</taxon>
        <taxon>Panagrolaimidae</taxon>
        <taxon>Panagrolaimus</taxon>
    </lineage>
</organism>
<feature type="region of interest" description="Disordered" evidence="1">
    <location>
        <begin position="66"/>
        <end position="110"/>
    </location>
</feature>
<keyword evidence="2" id="KW-1133">Transmembrane helix</keyword>
<evidence type="ECO:0000256" key="2">
    <source>
        <dbReference type="SAM" id="Phobius"/>
    </source>
</evidence>
<accession>A0A914Z0E4</accession>
<protein>
    <submittedName>
        <fullName evidence="4">Uncharacterized protein</fullName>
    </submittedName>
</protein>